<keyword evidence="2" id="KW-1185">Reference proteome</keyword>
<reference evidence="1" key="1">
    <citation type="submission" date="2022-01" db="EMBL/GenBank/DDBJ databases">
        <authorList>
            <person name="King R."/>
        </authorList>
    </citation>
    <scope>NUCLEOTIDE SEQUENCE</scope>
</reference>
<name>A0A9P0EB46_NEZVI</name>
<accession>A0A9P0EB46</accession>
<dbReference type="EMBL" id="OV725078">
    <property type="protein sequence ID" value="CAH1393203.1"/>
    <property type="molecule type" value="Genomic_DNA"/>
</dbReference>
<dbReference type="Proteomes" id="UP001152798">
    <property type="component" value="Chromosome 2"/>
</dbReference>
<protein>
    <submittedName>
        <fullName evidence="1">Uncharacterized protein</fullName>
    </submittedName>
</protein>
<dbReference type="AlphaFoldDB" id="A0A9P0EB46"/>
<proteinExistence type="predicted"/>
<organism evidence="1 2">
    <name type="scientific">Nezara viridula</name>
    <name type="common">Southern green stink bug</name>
    <name type="synonym">Cimex viridulus</name>
    <dbReference type="NCBI Taxonomy" id="85310"/>
    <lineage>
        <taxon>Eukaryota</taxon>
        <taxon>Metazoa</taxon>
        <taxon>Ecdysozoa</taxon>
        <taxon>Arthropoda</taxon>
        <taxon>Hexapoda</taxon>
        <taxon>Insecta</taxon>
        <taxon>Pterygota</taxon>
        <taxon>Neoptera</taxon>
        <taxon>Paraneoptera</taxon>
        <taxon>Hemiptera</taxon>
        <taxon>Heteroptera</taxon>
        <taxon>Panheteroptera</taxon>
        <taxon>Pentatomomorpha</taxon>
        <taxon>Pentatomoidea</taxon>
        <taxon>Pentatomidae</taxon>
        <taxon>Pentatominae</taxon>
        <taxon>Nezara</taxon>
    </lineage>
</organism>
<evidence type="ECO:0000313" key="1">
    <source>
        <dbReference type="EMBL" id="CAH1393203.1"/>
    </source>
</evidence>
<sequence>MSLQQISWKGTENSAVIMPFVLAVMTSIRWKGCSVACGSRAMRMWERFYLAAGGGSPGLRAGQIVIPVNLLRFASVARGSGRPIIGRENSPPLSPCQVILA</sequence>
<gene>
    <name evidence="1" type="ORF">NEZAVI_LOCUS3911</name>
</gene>
<evidence type="ECO:0000313" key="2">
    <source>
        <dbReference type="Proteomes" id="UP001152798"/>
    </source>
</evidence>